<dbReference type="HOGENOM" id="CLU_1048595_0_0_7"/>
<dbReference type="EMBL" id="AP010904">
    <property type="protein sequence ID" value="BAH76188.1"/>
    <property type="molecule type" value="Genomic_DNA"/>
</dbReference>
<accession>C4XGN0</accession>
<proteinExistence type="predicted"/>
<dbReference type="Proteomes" id="UP000009071">
    <property type="component" value="Chromosome"/>
</dbReference>
<name>C4XGN0_SOLM1</name>
<keyword evidence="2" id="KW-1185">Reference proteome</keyword>
<evidence type="ECO:0000313" key="2">
    <source>
        <dbReference type="Proteomes" id="UP000009071"/>
    </source>
</evidence>
<dbReference type="AlphaFoldDB" id="C4XGN0"/>
<evidence type="ECO:0000313" key="1">
    <source>
        <dbReference type="EMBL" id="BAH76188.1"/>
    </source>
</evidence>
<reference evidence="1 2" key="1">
    <citation type="journal article" date="2009" name="Genome Res.">
        <title>Whole genome sequence of Desulfovibrio magneticus strain RS-1 revealed common gene clusters in magnetotactic bacteria.</title>
        <authorList>
            <person name="Nakazawa H."/>
            <person name="Arakaki A."/>
            <person name="Narita-Yamada S."/>
            <person name="Yashiro I."/>
            <person name="Jinno K."/>
            <person name="Aoki N."/>
            <person name="Tsuruyama A."/>
            <person name="Okamura Y."/>
            <person name="Tanikawa S."/>
            <person name="Fujita N."/>
            <person name="Takeyama H."/>
            <person name="Matsunaga T."/>
        </authorList>
    </citation>
    <scope>NUCLEOTIDE SEQUENCE [LARGE SCALE GENOMIC DNA]</scope>
    <source>
        <strain evidence="2">ATCC 700980 / DSM 13731 / RS-1</strain>
    </source>
</reference>
<gene>
    <name evidence="1" type="ordered locus">DMR_26970</name>
</gene>
<dbReference type="KEGG" id="dma:DMR_26970"/>
<protein>
    <submittedName>
        <fullName evidence="1">Uncharacterized protein</fullName>
    </submittedName>
</protein>
<sequence length="265" mass="28997">MGVLRAGGPSAAGVCFGSRLGSTKTDAKIVQQGHQTPWGTFNKLKIKGKIFGTKSAFFLKQTGKHCITRNTLPRSPHMNLTLTISGACCDLALHPVNAETAARVCMLGDNLYKTNSIEWWRANSNNTCGMRLTADARIEAALDGASVAFDISRMSASAALLTQRPFLESPEKSLCLLGYDDEACSRTWTWRNVTDYDMSRFEFFVQRWDAILGVADYLVIDDVCYDGRPADEAVWGESEGFTFRTPLIVPASAARELAAAPRRAA</sequence>
<dbReference type="eggNOG" id="ENOG5032C6T">
    <property type="taxonomic scope" value="Bacteria"/>
</dbReference>
<organism evidence="1 2">
    <name type="scientific">Solidesulfovibrio magneticus (strain ATCC 700980 / DSM 13731 / RS-1)</name>
    <name type="common">Desulfovibrio magneticus</name>
    <dbReference type="NCBI Taxonomy" id="573370"/>
    <lineage>
        <taxon>Bacteria</taxon>
        <taxon>Pseudomonadati</taxon>
        <taxon>Thermodesulfobacteriota</taxon>
        <taxon>Desulfovibrionia</taxon>
        <taxon>Desulfovibrionales</taxon>
        <taxon>Desulfovibrionaceae</taxon>
        <taxon>Solidesulfovibrio</taxon>
    </lineage>
</organism>
<dbReference type="STRING" id="573370.DMR_26970"/>